<accession>A0A1M6T0F2</accession>
<evidence type="ECO:0000259" key="2">
    <source>
        <dbReference type="SMART" id="SM00854"/>
    </source>
</evidence>
<reference evidence="3 4" key="1">
    <citation type="submission" date="2016-11" db="EMBL/GenBank/DDBJ databases">
        <authorList>
            <person name="Jaros S."/>
            <person name="Januszkiewicz K."/>
            <person name="Wedrychowicz H."/>
        </authorList>
    </citation>
    <scope>NUCLEOTIDE SEQUENCE [LARGE SCALE GENOMIC DNA]</scope>
    <source>
        <strain evidence="3 4">DSM 14501</strain>
    </source>
</reference>
<dbReference type="InterPro" id="IPR052169">
    <property type="entry name" value="CW_Biosynth-Accessory"/>
</dbReference>
<proteinExistence type="inferred from homology"/>
<dbReference type="PANTHER" id="PTHR33393">
    <property type="entry name" value="POLYGLUTAMINE SYNTHESIS ACCESSORY PROTEIN RV0574C-RELATED"/>
    <property type="match status" value="1"/>
</dbReference>
<keyword evidence="4" id="KW-1185">Reference proteome</keyword>
<evidence type="ECO:0000313" key="3">
    <source>
        <dbReference type="EMBL" id="SHK50426.1"/>
    </source>
</evidence>
<dbReference type="STRING" id="1121266.SAMN02745883_02202"/>
<sequence>MFKKLKLFLCTLIIFHLITIPIFAQEKIVKISLAGDVLLAGNIGKLIETYGSNYPWEHVKNIFKSSDLSIVNLETSIGINGKPYPNKKYTFQAKPEALLGLLDAGIDGVSIANNHTLDYGIKGFMDTLKNLERLNIQYAGGGRNIEDAKKAVIWDIKGIKIGFLAFSRVIPNVNWYAGENKPGLLGAYDCHADDILNLVKTVKKDVDFLIVSIHWGKELKSYPQLSDTIFAKKLIDSGADCIMGHHPHVLQGIQFYKNRPIIYSLGNFIFSSKSKQCRQSIIFNLEICKDGIVDTNIIPISIKNGQPIPFENQFEIINNLNILSKNWNTKFFENGKIQGNISYISPKENTLKNINSSTESNTKSGKNTLLEFSTNFIKKLNSIKLTVSKNIKTILNKML</sequence>
<evidence type="ECO:0000313" key="4">
    <source>
        <dbReference type="Proteomes" id="UP000184082"/>
    </source>
</evidence>
<gene>
    <name evidence="3" type="ORF">SAMN02745883_02202</name>
</gene>
<dbReference type="PANTHER" id="PTHR33393:SF13">
    <property type="entry name" value="PGA BIOSYNTHESIS PROTEIN CAPA"/>
    <property type="match status" value="1"/>
</dbReference>
<feature type="domain" description="Capsule synthesis protein CapA" evidence="2">
    <location>
        <begin position="30"/>
        <end position="272"/>
    </location>
</feature>
<name>A0A1M6T0F2_9FIRM</name>
<comment type="similarity">
    <text evidence="1">Belongs to the CapA family.</text>
</comment>
<organism evidence="3 4">
    <name type="scientific">Caminicella sporogenes DSM 14501</name>
    <dbReference type="NCBI Taxonomy" id="1121266"/>
    <lineage>
        <taxon>Bacteria</taxon>
        <taxon>Bacillati</taxon>
        <taxon>Bacillota</taxon>
        <taxon>Clostridia</taxon>
        <taxon>Peptostreptococcales</taxon>
        <taxon>Caminicellaceae</taxon>
        <taxon>Caminicella</taxon>
    </lineage>
</organism>
<dbReference type="Gene3D" id="3.60.21.10">
    <property type="match status" value="1"/>
</dbReference>
<protein>
    <submittedName>
        <fullName evidence="3">Poly-gamma-glutamate synthesis protein (Capsule biosynthesis protein)</fullName>
    </submittedName>
</protein>
<dbReference type="Pfam" id="PF09587">
    <property type="entry name" value="PGA_cap"/>
    <property type="match status" value="1"/>
</dbReference>
<dbReference type="SMART" id="SM00854">
    <property type="entry name" value="PGA_cap"/>
    <property type="match status" value="1"/>
</dbReference>
<dbReference type="RefSeq" id="WP_072968500.1">
    <property type="nucleotide sequence ID" value="NZ_FRAJ01000022.1"/>
</dbReference>
<dbReference type="EMBL" id="FRAJ01000022">
    <property type="protein sequence ID" value="SHK50426.1"/>
    <property type="molecule type" value="Genomic_DNA"/>
</dbReference>
<dbReference type="SUPFAM" id="SSF56300">
    <property type="entry name" value="Metallo-dependent phosphatases"/>
    <property type="match status" value="1"/>
</dbReference>
<dbReference type="CDD" id="cd07381">
    <property type="entry name" value="MPP_CapA"/>
    <property type="match status" value="1"/>
</dbReference>
<dbReference type="InterPro" id="IPR029052">
    <property type="entry name" value="Metallo-depent_PP-like"/>
</dbReference>
<dbReference type="AlphaFoldDB" id="A0A1M6T0F2"/>
<evidence type="ECO:0000256" key="1">
    <source>
        <dbReference type="ARBA" id="ARBA00005662"/>
    </source>
</evidence>
<dbReference type="Proteomes" id="UP000184082">
    <property type="component" value="Unassembled WGS sequence"/>
</dbReference>
<dbReference type="InterPro" id="IPR019079">
    <property type="entry name" value="Capsule_synth_CapA"/>
</dbReference>